<dbReference type="EMBL" id="CP055539">
    <property type="protein sequence ID" value="QLO16784.1"/>
    <property type="molecule type" value="Genomic_DNA"/>
</dbReference>
<evidence type="ECO:0000313" key="3">
    <source>
        <dbReference type="EMBL" id="EMN4147687.1"/>
    </source>
</evidence>
<reference evidence="9" key="1">
    <citation type="submission" date="2015-09" db="EMBL/GenBank/DDBJ databases">
        <title>Prevalence of NDMs in South Africa.</title>
        <authorList>
            <person name="Osei Sekyere J."/>
            <person name="Govinden U."/>
            <person name="Essack S."/>
            <person name="Haldorsen B."/>
            <person name="Samuelsen O."/>
            <person name="Aasnaes B."/>
            <person name="Sundsfjord A."/>
        </authorList>
    </citation>
    <scope>NUCLEOTIDE SEQUENCE [LARGE SCALE GENOMIC DNA]</scope>
    <source>
        <strain evidence="9">ST62:944112508</strain>
    </source>
</reference>
<name>A0A0P8JWI2_CITFR</name>
<organism evidence="4 13">
    <name type="scientific">Citrobacter freundii</name>
    <dbReference type="NCBI Taxonomy" id="546"/>
    <lineage>
        <taxon>Bacteria</taxon>
        <taxon>Pseudomonadati</taxon>
        <taxon>Pseudomonadota</taxon>
        <taxon>Gammaproteobacteria</taxon>
        <taxon>Enterobacterales</taxon>
        <taxon>Enterobacteriaceae</taxon>
        <taxon>Citrobacter</taxon>
        <taxon>Citrobacter freundii complex</taxon>
    </lineage>
</organism>
<gene>
    <name evidence="5" type="ORF">AN672_26490</name>
    <name evidence="6" type="ORF">B9P89_18025</name>
    <name evidence="8" type="ORF">HV178_26065</name>
    <name evidence="7" type="ORF">HV183_25780</name>
    <name evidence="4" type="ORF">KV121_005400</name>
    <name evidence="1" type="ORF">KY227_001998</name>
    <name evidence="3" type="ORF">PQQ21_005044</name>
    <name evidence="2" type="ORF">SGX49_004940</name>
</gene>
<geneLocation type="plasmid" evidence="8">
    <name>pRHBSTW-00370_2</name>
</geneLocation>
<dbReference type="EMBL" id="ABKLER030000036">
    <property type="protein sequence ID" value="EMN4147687.1"/>
    <property type="molecule type" value="Genomic_DNA"/>
</dbReference>
<evidence type="ECO:0000313" key="12">
    <source>
        <dbReference type="Proteomes" id="UP000512222"/>
    </source>
</evidence>
<dbReference type="EMBL" id="ABBJDF010000010">
    <property type="protein sequence ID" value="EHT9938932.1"/>
    <property type="molecule type" value="Genomic_DNA"/>
</dbReference>
<dbReference type="EMBL" id="LJEB01000179">
    <property type="protein sequence ID" value="KPR47668.1"/>
    <property type="molecule type" value="Genomic_DNA"/>
</dbReference>
<dbReference type="Proteomes" id="UP000512222">
    <property type="component" value="Plasmid pRHBSTW-00370_2"/>
</dbReference>
<evidence type="ECO:0000313" key="7">
    <source>
        <dbReference type="EMBL" id="QLO16784.1"/>
    </source>
</evidence>
<dbReference type="Proteomes" id="UP000215827">
    <property type="component" value="Unassembled WGS sequence"/>
</dbReference>
<dbReference type="AlphaFoldDB" id="A0A0P8JWI2"/>
<evidence type="ECO:0000313" key="2">
    <source>
        <dbReference type="EMBL" id="ELV3682437.1"/>
    </source>
</evidence>
<keyword evidence="7" id="KW-0614">Plasmid</keyword>
<reference evidence="6 10" key="3">
    <citation type="submission" date="2017-04" db="EMBL/GenBank/DDBJ databases">
        <title>Emergence of KPC-2-producing Citrobacter isolates from sediments of a Chinese river.</title>
        <authorList>
            <person name="Zheng B."/>
        </authorList>
    </citation>
    <scope>NUCLEOTIDE SEQUENCE [LARGE SCALE GENOMIC DNA]</scope>
    <source>
        <strain evidence="6 10">C191</strain>
    </source>
</reference>
<evidence type="ECO:0000313" key="4">
    <source>
        <dbReference type="EMBL" id="HBH7045226.1"/>
    </source>
</evidence>
<dbReference type="Proteomes" id="UP000050520">
    <property type="component" value="Unassembled WGS sequence"/>
</dbReference>
<evidence type="ECO:0000313" key="1">
    <source>
        <dbReference type="EMBL" id="EHT9938932.1"/>
    </source>
</evidence>
<dbReference type="EMBL" id="ABOSXX010000044">
    <property type="protein sequence ID" value="ELV3682437.1"/>
    <property type="molecule type" value="Genomic_DNA"/>
</dbReference>
<evidence type="ECO:0000313" key="8">
    <source>
        <dbReference type="EMBL" id="QLV33420.1"/>
    </source>
</evidence>
<evidence type="ECO:0000313" key="6">
    <source>
        <dbReference type="EMBL" id="OYR01870.1"/>
    </source>
</evidence>
<reference evidence="5 9" key="2">
    <citation type="journal article" date="2017" name="PLoS ONE">
        <title>Genomic and phenotypic characterisation of fluoroquinolone resistance mechanisms in Enterobacteriaceae in Durban, South Africa.</title>
        <authorList>
            <person name="Osei Sekyere J."/>
            <person name="Amoako D.G."/>
        </authorList>
    </citation>
    <scope>NUCLEOTIDE SEQUENCE [LARGE SCALE GENOMIC DNA]</scope>
    <source>
        <strain evidence="5 9">ST62:944112508</strain>
    </source>
</reference>
<dbReference type="RefSeq" id="WP_008786579.1">
    <property type="nucleotide sequence ID" value="NZ_AP026941.1"/>
</dbReference>
<evidence type="ECO:0000313" key="10">
    <source>
        <dbReference type="Proteomes" id="UP000215827"/>
    </source>
</evidence>
<geneLocation type="plasmid" evidence="11">
    <name>prhbstw-00398_2</name>
</geneLocation>
<reference evidence="11 12" key="5">
    <citation type="submission" date="2020-06" db="EMBL/GenBank/DDBJ databases">
        <title>REHAB project genomes.</title>
        <authorList>
            <person name="Shaw L.P."/>
        </authorList>
    </citation>
    <scope>NUCLEOTIDE SEQUENCE [LARGE SCALE GENOMIC DNA]</scope>
    <source>
        <strain evidence="12">RHBSTW-00370</strain>
        <strain evidence="11">RHBSTW-00398</strain>
        <plasmid evidence="12">prhbstw-00370_2</plasmid>
        <plasmid evidence="11">prhbstw-00398_2</plasmid>
    </source>
</reference>
<dbReference type="EMBL" id="DAESCB010000041">
    <property type="protein sequence ID" value="HBH7045226.1"/>
    <property type="molecule type" value="Genomic_DNA"/>
</dbReference>
<dbReference type="Proteomes" id="UP000885148">
    <property type="component" value="Unassembled WGS sequence"/>
</dbReference>
<sequence length="121" mass="13398">MTNETQNNASAPEELITRISQVIKRKDGSEVKITAQAAFGAGLTRSIDVYVLRRDNADSNWQGCSNRPKAGWRNMSVDEYIREGRSEMLKAVTPGEILKLTNAIGKPMSCLDQLFPSPITK</sequence>
<dbReference type="Proteomes" id="UP001279522">
    <property type="component" value="Unassembled WGS sequence"/>
</dbReference>
<proteinExistence type="predicted"/>
<reference evidence="4" key="4">
    <citation type="journal article" date="2018" name="Genome Biol.">
        <title>SKESA: strategic k-mer extension for scrupulous assemblies.</title>
        <authorList>
            <person name="Souvorov A."/>
            <person name="Agarwala R."/>
            <person name="Lipman D.J."/>
        </authorList>
    </citation>
    <scope>NUCLEOTIDE SEQUENCE</scope>
    <source>
        <strain evidence="4">91871</strain>
    </source>
</reference>
<dbReference type="EMBL" id="CP056574">
    <property type="protein sequence ID" value="QLV33420.1"/>
    <property type="molecule type" value="Genomic_DNA"/>
</dbReference>
<dbReference type="EMBL" id="NEFA01000022">
    <property type="protein sequence ID" value="OYR01870.1"/>
    <property type="molecule type" value="Genomic_DNA"/>
</dbReference>
<geneLocation type="plasmid" evidence="7">
    <name>pRHBSTW-00398_2</name>
</geneLocation>
<geneLocation type="plasmid" evidence="12">
    <name>prhbstw-00370_2</name>
</geneLocation>
<evidence type="ECO:0000313" key="9">
    <source>
        <dbReference type="Proteomes" id="UP000050520"/>
    </source>
</evidence>
<reference evidence="1" key="7">
    <citation type="submission" date="2021-07" db="EMBL/GenBank/DDBJ databases">
        <authorList>
            <consortium name="Clinical and Environmental Microbiology Branch: Whole genome sequencing antimicrobial resistance pathogens in the healthcare setting"/>
        </authorList>
    </citation>
    <scope>NUCLEOTIDE SEQUENCE</scope>
    <source>
        <strain evidence="1">2021DK-00049</strain>
        <strain evidence="3">2023GN-00102</strain>
        <strain evidence="2">2023GN-00287</strain>
    </source>
</reference>
<dbReference type="Proteomes" id="UP000510650">
    <property type="component" value="Plasmid pRHBSTW-00398_2"/>
</dbReference>
<evidence type="ECO:0000313" key="13">
    <source>
        <dbReference type="Proteomes" id="UP000885148"/>
    </source>
</evidence>
<evidence type="ECO:0000313" key="11">
    <source>
        <dbReference type="Proteomes" id="UP000510650"/>
    </source>
</evidence>
<protein>
    <submittedName>
        <fullName evidence="4">Uncharacterized protein</fullName>
    </submittedName>
</protein>
<reference evidence="7" key="6">
    <citation type="journal article" date="2021" name="Microb. Genom.">
        <title>A genomic epidemiological study shows that prevalence of antimicrobial resistance in Enterobacterales is associated with the livestock host, as well as antimicrobial usage.</title>
        <authorList>
            <person name="AbuOun M."/>
            <person name="Jones H."/>
            <person name="Stubberfield E."/>
            <person name="Gilson D."/>
            <person name="Shaw L.P."/>
            <person name="Hubbard A.T.M."/>
            <person name="Chau K.K."/>
            <person name="Sebra R."/>
            <person name="Peto T.E.A."/>
            <person name="Crook D.W."/>
            <person name="Read D.S."/>
            <person name="Gweon H.S."/>
            <person name="Walker A.S."/>
            <person name="Stoesser N."/>
            <person name="Smith R.P."/>
            <person name="Anjum M.F."/>
            <person name="On Behalf Of The Rehab Consortium."/>
        </authorList>
    </citation>
    <scope>NUCLEOTIDE SEQUENCE</scope>
    <source>
        <strain evidence="8">RHBSTW-00370</strain>
        <strain evidence="7">RHBSTW-00398</strain>
    </source>
</reference>
<evidence type="ECO:0000313" key="5">
    <source>
        <dbReference type="EMBL" id="KPR47668.1"/>
    </source>
</evidence>
<accession>A0A0P8JWI2</accession>
<reference evidence="4" key="8">
    <citation type="submission" date="2021-07" db="EMBL/GenBank/DDBJ databases">
        <authorList>
            <consortium name="NCBI Pathogen Detection Project"/>
        </authorList>
    </citation>
    <scope>NUCLEOTIDE SEQUENCE</scope>
    <source>
        <strain evidence="4">91871</strain>
    </source>
</reference>